<gene>
    <name evidence="2" type="ORF">GCM10007875_07310</name>
</gene>
<keyword evidence="3" id="KW-1185">Reference proteome</keyword>
<evidence type="ECO:0008006" key="4">
    <source>
        <dbReference type="Google" id="ProtNLM"/>
    </source>
</evidence>
<protein>
    <recommendedName>
        <fullName evidence="4">DUF502 domain-containing protein</fullName>
    </recommendedName>
</protein>
<name>A0ABQ5YM30_9BURK</name>
<sequence>MKKYLLAGLLVWIPLVITVWVLSSIVSTMDQSLLLLPDSWHTERIFGVHIPGVGALLTLAILLLTGVLAANIVGERFFHYSNQVLSKIPFFNSIYSSVKQVSDTLLSSSGQAFRQAVLVRYPHAESWSIGFITGDLPIQMEGQVEGPAVSVFVPTAPNPTAGFVLLVPEKDLRPSGLTVDEALKYIVSMGVVAPHSETHSNPNLQEKA</sequence>
<evidence type="ECO:0000313" key="3">
    <source>
        <dbReference type="Proteomes" id="UP001156664"/>
    </source>
</evidence>
<keyword evidence="1" id="KW-0472">Membrane</keyword>
<comment type="caution">
    <text evidence="2">The sequence shown here is derived from an EMBL/GenBank/DDBJ whole genome shotgun (WGS) entry which is preliminary data.</text>
</comment>
<keyword evidence="1" id="KW-0812">Transmembrane</keyword>
<evidence type="ECO:0000256" key="1">
    <source>
        <dbReference type="SAM" id="Phobius"/>
    </source>
</evidence>
<keyword evidence="1" id="KW-1133">Transmembrane helix</keyword>
<evidence type="ECO:0000313" key="2">
    <source>
        <dbReference type="EMBL" id="GLR25643.1"/>
    </source>
</evidence>
<dbReference type="PANTHER" id="PTHR31876:SF26">
    <property type="entry name" value="PROTEIN LIKE COV 2"/>
    <property type="match status" value="1"/>
</dbReference>
<dbReference type="Proteomes" id="UP001156664">
    <property type="component" value="Unassembled WGS sequence"/>
</dbReference>
<reference evidence="3" key="1">
    <citation type="journal article" date="2019" name="Int. J. Syst. Evol. Microbiol.">
        <title>The Global Catalogue of Microorganisms (GCM) 10K type strain sequencing project: providing services to taxonomists for standard genome sequencing and annotation.</title>
        <authorList>
            <consortium name="The Broad Institute Genomics Platform"/>
            <consortium name="The Broad Institute Genome Sequencing Center for Infectious Disease"/>
            <person name="Wu L."/>
            <person name="Ma J."/>
        </authorList>
    </citation>
    <scope>NUCLEOTIDE SEQUENCE [LARGE SCALE GENOMIC DNA]</scope>
    <source>
        <strain evidence="3">NBRC 105857</strain>
    </source>
</reference>
<dbReference type="RefSeq" id="WP_284280042.1">
    <property type="nucleotide sequence ID" value="NZ_BSOJ01000006.1"/>
</dbReference>
<organism evidence="2 3">
    <name type="scientific">Limnobacter litoralis</name>
    <dbReference type="NCBI Taxonomy" id="481366"/>
    <lineage>
        <taxon>Bacteria</taxon>
        <taxon>Pseudomonadati</taxon>
        <taxon>Pseudomonadota</taxon>
        <taxon>Betaproteobacteria</taxon>
        <taxon>Burkholderiales</taxon>
        <taxon>Burkholderiaceae</taxon>
        <taxon>Limnobacter</taxon>
    </lineage>
</organism>
<accession>A0ABQ5YM30</accession>
<dbReference type="Pfam" id="PF04367">
    <property type="entry name" value="DUF502"/>
    <property type="match status" value="1"/>
</dbReference>
<dbReference type="PANTHER" id="PTHR31876">
    <property type="entry name" value="COV-LIKE PROTEIN 1"/>
    <property type="match status" value="1"/>
</dbReference>
<dbReference type="InterPro" id="IPR007462">
    <property type="entry name" value="COV1-like"/>
</dbReference>
<proteinExistence type="predicted"/>
<dbReference type="EMBL" id="BSOJ01000006">
    <property type="protein sequence ID" value="GLR25643.1"/>
    <property type="molecule type" value="Genomic_DNA"/>
</dbReference>
<feature type="transmembrane region" description="Helical" evidence="1">
    <location>
        <begin position="48"/>
        <end position="73"/>
    </location>
</feature>